<gene>
    <name evidence="7" type="primary">lolD_2</name>
    <name evidence="7" type="ORF">LMG26411_01866</name>
</gene>
<dbReference type="InterPro" id="IPR027417">
    <property type="entry name" value="P-loop_NTPase"/>
</dbReference>
<dbReference type="PROSITE" id="PS00211">
    <property type="entry name" value="ABC_TRANSPORTER_1"/>
    <property type="match status" value="1"/>
</dbReference>
<reference evidence="7 8" key="1">
    <citation type="submission" date="2021-03" db="EMBL/GenBank/DDBJ databases">
        <authorList>
            <person name="Peeters C."/>
        </authorList>
    </citation>
    <scope>NUCLEOTIDE SEQUENCE [LARGE SCALE GENOMIC DNA]</scope>
    <source>
        <strain evidence="7 8">LMG 26411</strain>
    </source>
</reference>
<dbReference type="SUPFAM" id="SSF52540">
    <property type="entry name" value="P-loop containing nucleoside triphosphate hydrolases"/>
    <property type="match status" value="1"/>
</dbReference>
<dbReference type="EMBL" id="CAJPVI010000009">
    <property type="protein sequence ID" value="CAG2140417.1"/>
    <property type="molecule type" value="Genomic_DNA"/>
</dbReference>
<evidence type="ECO:0000256" key="4">
    <source>
        <dbReference type="ARBA" id="ARBA00022741"/>
    </source>
</evidence>
<keyword evidence="1" id="KW-0813">Transport</keyword>
<evidence type="ECO:0000313" key="7">
    <source>
        <dbReference type="EMBL" id="CAG2140417.1"/>
    </source>
</evidence>
<evidence type="ECO:0000313" key="8">
    <source>
        <dbReference type="Proteomes" id="UP000672657"/>
    </source>
</evidence>
<dbReference type="EC" id="3.6.3.-" evidence="7"/>
<name>A0ABM8TET3_9BURK</name>
<comment type="caution">
    <text evidence="7">The sequence shown here is derived from an EMBL/GenBank/DDBJ whole genome shotgun (WGS) entry which is preliminary data.</text>
</comment>
<dbReference type="PANTHER" id="PTHR24220">
    <property type="entry name" value="IMPORT ATP-BINDING PROTEIN"/>
    <property type="match status" value="1"/>
</dbReference>
<organism evidence="7 8">
    <name type="scientific">Cupriavidus numazuensis</name>
    <dbReference type="NCBI Taxonomy" id="221992"/>
    <lineage>
        <taxon>Bacteria</taxon>
        <taxon>Pseudomonadati</taxon>
        <taxon>Pseudomonadota</taxon>
        <taxon>Betaproteobacteria</taxon>
        <taxon>Burkholderiales</taxon>
        <taxon>Burkholderiaceae</taxon>
        <taxon>Cupriavidus</taxon>
    </lineage>
</organism>
<keyword evidence="7" id="KW-0449">Lipoprotein</keyword>
<keyword evidence="8" id="KW-1185">Reference proteome</keyword>
<feature type="domain" description="ABC transporter" evidence="6">
    <location>
        <begin position="23"/>
        <end position="249"/>
    </location>
</feature>
<evidence type="ECO:0000256" key="2">
    <source>
        <dbReference type="ARBA" id="ARBA00022475"/>
    </source>
</evidence>
<evidence type="ECO:0000256" key="3">
    <source>
        <dbReference type="ARBA" id="ARBA00022519"/>
    </source>
</evidence>
<protein>
    <submittedName>
        <fullName evidence="7">Lipoprotein-releasing system ATP-binding protein LolD</fullName>
        <ecNumber evidence="7">3.6.3.-</ecNumber>
    </submittedName>
</protein>
<evidence type="ECO:0000259" key="6">
    <source>
        <dbReference type="PROSITE" id="PS50893"/>
    </source>
</evidence>
<dbReference type="GO" id="GO:0005524">
    <property type="term" value="F:ATP binding"/>
    <property type="evidence" value="ECO:0007669"/>
    <property type="project" value="UniProtKB-KW"/>
</dbReference>
<dbReference type="Pfam" id="PF00005">
    <property type="entry name" value="ABC_tran"/>
    <property type="match status" value="1"/>
</dbReference>
<dbReference type="InterPro" id="IPR017911">
    <property type="entry name" value="MacB-like_ATP-bd"/>
</dbReference>
<keyword evidence="4" id="KW-0547">Nucleotide-binding</keyword>
<accession>A0ABM8TET3</accession>
<proteinExistence type="predicted"/>
<evidence type="ECO:0000256" key="1">
    <source>
        <dbReference type="ARBA" id="ARBA00022448"/>
    </source>
</evidence>
<keyword evidence="5 7" id="KW-0067">ATP-binding</keyword>
<dbReference type="CDD" id="cd03255">
    <property type="entry name" value="ABC_MJ0796_LolCDE_FtsE"/>
    <property type="match status" value="1"/>
</dbReference>
<evidence type="ECO:0000256" key="5">
    <source>
        <dbReference type="ARBA" id="ARBA00022840"/>
    </source>
</evidence>
<dbReference type="GO" id="GO:0016787">
    <property type="term" value="F:hydrolase activity"/>
    <property type="evidence" value="ECO:0007669"/>
    <property type="project" value="UniProtKB-KW"/>
</dbReference>
<dbReference type="SMART" id="SM00382">
    <property type="entry name" value="AAA"/>
    <property type="match status" value="1"/>
</dbReference>
<keyword evidence="3" id="KW-0472">Membrane</keyword>
<keyword evidence="3" id="KW-0997">Cell inner membrane</keyword>
<dbReference type="InterPro" id="IPR003593">
    <property type="entry name" value="AAA+_ATPase"/>
</dbReference>
<keyword evidence="7" id="KW-0378">Hydrolase</keyword>
<dbReference type="InterPro" id="IPR003439">
    <property type="entry name" value="ABC_transporter-like_ATP-bd"/>
</dbReference>
<dbReference type="InterPro" id="IPR017871">
    <property type="entry name" value="ABC_transporter-like_CS"/>
</dbReference>
<dbReference type="Gene3D" id="3.40.50.300">
    <property type="entry name" value="P-loop containing nucleotide triphosphate hydrolases"/>
    <property type="match status" value="1"/>
</dbReference>
<dbReference type="PROSITE" id="PS50893">
    <property type="entry name" value="ABC_TRANSPORTER_2"/>
    <property type="match status" value="1"/>
</dbReference>
<dbReference type="Proteomes" id="UP000672657">
    <property type="component" value="Unassembled WGS sequence"/>
</dbReference>
<sequence>MHAASAALCQLLRIQLFMSSSILDVESLGKTVADTTGSLTILHDVTFSVTAGETLAIVGASGSGKSTLLGLLAGLDLPTNGAVRLMGQDLFALDEDQRAALRGRHVGFVFQSFQLVGHLTALENVMLPLELRGETERVRERAVDMLERVGLAARLNHYPRTLSGGEQQRVALARAFVTRPDILFADEPTGSLDTSTGEAVIALMFELNRDAGSTLVLVTHDRSVAARCNRILTIEAGRVASDEWMATEV</sequence>
<keyword evidence="2" id="KW-1003">Cell membrane</keyword>
<dbReference type="InterPro" id="IPR015854">
    <property type="entry name" value="ABC_transpr_LolD-like"/>
</dbReference>